<proteinExistence type="predicted"/>
<sequence>MLESSLDNFSNDVFRFLTGENKSARGLLVKKHSENLCTHGEFSFPNTVKSWHGFVDMNKVKSQDGNFLKCVGKEITTVMEESVDWEIKVNKVKEEKDRVYLFLERSRTTYIGLLEGLKNNTLITHKLHNICSKVTVDPVCIENNTITSLRVNYLCYVVRNLCLIVDNKQWPEIIVTSKSSSKSNEKRILFCGPVLNANTGSKESIVNADAFIRIRQDEMTLIAQHKYGVRVMTNSKWKEFIVHLGESAVKFELLQIKPNSAIKINFDCSSTGSSKGASFILYNCARLETIIRTYNEKVNVGTYPPLPDFKDTDFTLLSQEDEWCLIFNFILGLPSLLENCVEINDKSIEIRPHLICTYLCSMVRVFSQYYRRTRILMEPRKHLLPVIFARMHMLKILNDTLKSCLNILSIKSVNQM</sequence>
<dbReference type="Proteomes" id="UP000824533">
    <property type="component" value="Linkage Group LG02"/>
</dbReference>
<dbReference type="EMBL" id="CM034388">
    <property type="protein sequence ID" value="KAJ0183104.1"/>
    <property type="molecule type" value="Genomic_DNA"/>
</dbReference>
<name>A0ACC1DGL8_9NEOP</name>
<evidence type="ECO:0000313" key="2">
    <source>
        <dbReference type="Proteomes" id="UP000824533"/>
    </source>
</evidence>
<keyword evidence="2" id="KW-1185">Reference proteome</keyword>
<protein>
    <submittedName>
        <fullName evidence="1">Uncharacterized protein</fullName>
    </submittedName>
</protein>
<organism evidence="1 2">
    <name type="scientific">Dendrolimus kikuchii</name>
    <dbReference type="NCBI Taxonomy" id="765133"/>
    <lineage>
        <taxon>Eukaryota</taxon>
        <taxon>Metazoa</taxon>
        <taxon>Ecdysozoa</taxon>
        <taxon>Arthropoda</taxon>
        <taxon>Hexapoda</taxon>
        <taxon>Insecta</taxon>
        <taxon>Pterygota</taxon>
        <taxon>Neoptera</taxon>
        <taxon>Endopterygota</taxon>
        <taxon>Lepidoptera</taxon>
        <taxon>Glossata</taxon>
        <taxon>Ditrysia</taxon>
        <taxon>Bombycoidea</taxon>
        <taxon>Lasiocampidae</taxon>
        <taxon>Dendrolimus</taxon>
    </lineage>
</organism>
<comment type="caution">
    <text evidence="1">The sequence shown here is derived from an EMBL/GenBank/DDBJ whole genome shotgun (WGS) entry which is preliminary data.</text>
</comment>
<reference evidence="1 2" key="1">
    <citation type="journal article" date="2021" name="Front. Genet.">
        <title>Chromosome-Level Genome Assembly Reveals Significant Gene Expansion in the Toll and IMD Signaling Pathways of Dendrolimus kikuchii.</title>
        <authorList>
            <person name="Zhou J."/>
            <person name="Wu P."/>
            <person name="Xiong Z."/>
            <person name="Liu N."/>
            <person name="Zhao N."/>
            <person name="Ji M."/>
            <person name="Qiu Y."/>
            <person name="Yang B."/>
        </authorList>
    </citation>
    <scope>NUCLEOTIDE SEQUENCE [LARGE SCALE GENOMIC DNA]</scope>
    <source>
        <strain evidence="1">Ann1</strain>
    </source>
</reference>
<accession>A0ACC1DGL8</accession>
<evidence type="ECO:0000313" key="1">
    <source>
        <dbReference type="EMBL" id="KAJ0183104.1"/>
    </source>
</evidence>
<gene>
    <name evidence="1" type="ORF">K1T71_001080</name>
</gene>